<accession>A0A6J2KKG5</accession>
<dbReference type="Proteomes" id="UP000504629">
    <property type="component" value="Unplaced"/>
</dbReference>
<sequence length="168" mass="19333">AHLTFEEYSTVLAQIEAVLNSRPLSPLSSDPQDFSPLTPSHFLIGRPLTAPVCDDVRDVPINRLQRYQRLELLRQQFWNRWTKEYISELQVRAKWTVNKDELKPNSLVVIKDNNLPPLKWRLGRVVRTMPGSDGISRVADIRTAAGGVRRTFSKICPLFQDVDETQEH</sequence>
<dbReference type="AlphaFoldDB" id="A0A6J2KKG5"/>
<evidence type="ECO:0000313" key="3">
    <source>
        <dbReference type="RefSeq" id="XP_028040654.1"/>
    </source>
</evidence>
<proteinExistence type="predicted"/>
<dbReference type="InterPro" id="IPR040676">
    <property type="entry name" value="DUF5641"/>
</dbReference>
<reference evidence="3" key="1">
    <citation type="submission" date="2025-08" db="UniProtKB">
        <authorList>
            <consortium name="RefSeq"/>
        </authorList>
    </citation>
    <scope>IDENTIFICATION</scope>
    <source>
        <tissue evidence="3">Silk gland</tissue>
    </source>
</reference>
<protein>
    <submittedName>
        <fullName evidence="3">Uncharacterized protein LOC114250816</fullName>
    </submittedName>
</protein>
<evidence type="ECO:0000313" key="2">
    <source>
        <dbReference type="Proteomes" id="UP000504629"/>
    </source>
</evidence>
<evidence type="ECO:0000259" key="1">
    <source>
        <dbReference type="Pfam" id="PF18701"/>
    </source>
</evidence>
<dbReference type="PANTHER" id="PTHR47331">
    <property type="entry name" value="PHD-TYPE DOMAIN-CONTAINING PROTEIN"/>
    <property type="match status" value="1"/>
</dbReference>
<dbReference type="Pfam" id="PF18701">
    <property type="entry name" value="DUF5641"/>
    <property type="match status" value="1"/>
</dbReference>
<keyword evidence="2" id="KW-1185">Reference proteome</keyword>
<feature type="non-terminal residue" evidence="3">
    <location>
        <position position="1"/>
    </location>
</feature>
<name>A0A6J2KKG5_BOMMA</name>
<gene>
    <name evidence="3" type="primary">LOC114250816</name>
</gene>
<dbReference type="KEGG" id="bman:114250816"/>
<dbReference type="OrthoDB" id="8052806at2759"/>
<dbReference type="RefSeq" id="XP_028040654.1">
    <property type="nucleotide sequence ID" value="XM_028184853.1"/>
</dbReference>
<dbReference type="PANTHER" id="PTHR47331:SF5">
    <property type="entry name" value="RIBONUCLEASE H"/>
    <property type="match status" value="1"/>
</dbReference>
<organism evidence="2 3">
    <name type="scientific">Bombyx mandarina</name>
    <name type="common">Wild silk moth</name>
    <name type="synonym">Wild silkworm</name>
    <dbReference type="NCBI Taxonomy" id="7092"/>
    <lineage>
        <taxon>Eukaryota</taxon>
        <taxon>Metazoa</taxon>
        <taxon>Ecdysozoa</taxon>
        <taxon>Arthropoda</taxon>
        <taxon>Hexapoda</taxon>
        <taxon>Insecta</taxon>
        <taxon>Pterygota</taxon>
        <taxon>Neoptera</taxon>
        <taxon>Endopterygota</taxon>
        <taxon>Lepidoptera</taxon>
        <taxon>Glossata</taxon>
        <taxon>Ditrysia</taxon>
        <taxon>Bombycoidea</taxon>
        <taxon>Bombycidae</taxon>
        <taxon>Bombycinae</taxon>
        <taxon>Bombyx</taxon>
    </lineage>
</organism>
<feature type="domain" description="DUF5641" evidence="1">
    <location>
        <begin position="65"/>
        <end position="158"/>
    </location>
</feature>
<dbReference type="GeneID" id="114250816"/>